<dbReference type="Proteomes" id="UP001165960">
    <property type="component" value="Unassembled WGS sequence"/>
</dbReference>
<keyword evidence="2" id="KW-1185">Reference proteome</keyword>
<dbReference type="EMBL" id="QTSX02003333">
    <property type="protein sequence ID" value="KAJ9071279.1"/>
    <property type="molecule type" value="Genomic_DNA"/>
</dbReference>
<protein>
    <submittedName>
        <fullName evidence="1">Uncharacterized protein</fullName>
    </submittedName>
</protein>
<comment type="caution">
    <text evidence="1">The sequence shown here is derived from an EMBL/GenBank/DDBJ whole genome shotgun (WGS) entry which is preliminary data.</text>
</comment>
<name>A0ACC2T9P4_9FUNG</name>
<evidence type="ECO:0000313" key="2">
    <source>
        <dbReference type="Proteomes" id="UP001165960"/>
    </source>
</evidence>
<gene>
    <name evidence="1" type="ORF">DSO57_1038479</name>
</gene>
<reference evidence="1" key="1">
    <citation type="submission" date="2022-04" db="EMBL/GenBank/DDBJ databases">
        <title>Genome of the entomopathogenic fungus Entomophthora muscae.</title>
        <authorList>
            <person name="Elya C."/>
            <person name="Lovett B.R."/>
            <person name="Lee E."/>
            <person name="Macias A.M."/>
            <person name="Hajek A.E."/>
            <person name="De Bivort B.L."/>
            <person name="Kasson M.T."/>
            <person name="De Fine Licht H.H."/>
            <person name="Stajich J.E."/>
        </authorList>
    </citation>
    <scope>NUCLEOTIDE SEQUENCE</scope>
    <source>
        <strain evidence="1">Berkeley</strain>
    </source>
</reference>
<organism evidence="1 2">
    <name type="scientific">Entomophthora muscae</name>
    <dbReference type="NCBI Taxonomy" id="34485"/>
    <lineage>
        <taxon>Eukaryota</taxon>
        <taxon>Fungi</taxon>
        <taxon>Fungi incertae sedis</taxon>
        <taxon>Zoopagomycota</taxon>
        <taxon>Entomophthoromycotina</taxon>
        <taxon>Entomophthoromycetes</taxon>
        <taxon>Entomophthorales</taxon>
        <taxon>Entomophthoraceae</taxon>
        <taxon>Entomophthora</taxon>
    </lineage>
</organism>
<evidence type="ECO:0000313" key="1">
    <source>
        <dbReference type="EMBL" id="KAJ9071279.1"/>
    </source>
</evidence>
<sequence length="93" mass="10056">MEEKATRGSTSIPNQQYEKNTHLSPKQTPSVTAQTSTITKPLPATKQIHTITTQKPATTKPFPAANMQMHVATAQASTKFASPTCKPPKTSHL</sequence>
<accession>A0ACC2T9P4</accession>
<proteinExistence type="predicted"/>